<accession>A0A2X2TM54</accession>
<dbReference type="AlphaFoldDB" id="A0A2X2TM54"/>
<organism evidence="1 2">
    <name type="scientific">Capnocytophaga ochracea</name>
    <dbReference type="NCBI Taxonomy" id="1018"/>
    <lineage>
        <taxon>Bacteria</taxon>
        <taxon>Pseudomonadati</taxon>
        <taxon>Bacteroidota</taxon>
        <taxon>Flavobacteriia</taxon>
        <taxon>Flavobacteriales</taxon>
        <taxon>Flavobacteriaceae</taxon>
        <taxon>Capnocytophaga</taxon>
    </lineage>
</organism>
<reference evidence="1 2" key="1">
    <citation type="submission" date="2018-06" db="EMBL/GenBank/DDBJ databases">
        <authorList>
            <consortium name="Pathogen Informatics"/>
            <person name="Doyle S."/>
        </authorList>
    </citation>
    <scope>NUCLEOTIDE SEQUENCE [LARGE SCALE GENOMIC DNA]</scope>
    <source>
        <strain evidence="1 2">NCTC11546</strain>
    </source>
</reference>
<evidence type="ECO:0008006" key="3">
    <source>
        <dbReference type="Google" id="ProtNLM"/>
    </source>
</evidence>
<gene>
    <name evidence="1" type="ORF">NCTC11546_01910</name>
</gene>
<proteinExistence type="predicted"/>
<protein>
    <recommendedName>
        <fullName evidence="3">DUF1735 domain-containing protein</fullName>
    </recommendedName>
</protein>
<dbReference type="Proteomes" id="UP000249891">
    <property type="component" value="Unassembled WGS sequence"/>
</dbReference>
<dbReference type="RefSeq" id="WP_128091732.1">
    <property type="nucleotide sequence ID" value="NZ_UARG01000017.1"/>
</dbReference>
<dbReference type="EMBL" id="UARG01000017">
    <property type="protein sequence ID" value="SQA78669.1"/>
    <property type="molecule type" value="Genomic_DNA"/>
</dbReference>
<name>A0A2X2TM54_CAPOC</name>
<sequence>MKNFIIALSCFSLLVSCKKDEITIEKNESITWEIDKKIVDDDIRTRIGYDPRLNYIYLHPTVAELPMLSFGNVTINRDYTKEVEVRLLDKPYDKEVRVSLAYDASAYDKVKANYSGFELGDANLVQLSEATKTLSKGETSVTFTLTISNNSNFNKKVILPYALKVTDSGLTLPKGKDVFVLKVFPEEIKISAVPRDVTKLLGFYNGTTYIGSSDKKVTFTVKSSYELPPGLTVALVRDANPSLGSKKVAPDGIEGTLPEDNFDAISKDLSFNLDESNITAKGEYVLPLKYIVKDASGVEQELSNNGISVNLNVKELVASNDNVEVASKELGTKINRKGIRVSYYGTTYYLASMIDDDLSSVGYVKEGAYVYFTFPKVRNIKSVVIKMRQGNEMKALSLYAGLSQGNEQIQGTASYSGKDDFIITFKKAVPLIRLALGDFVNKDNATSNWIGITDIQFYEE</sequence>
<evidence type="ECO:0000313" key="2">
    <source>
        <dbReference type="Proteomes" id="UP000249891"/>
    </source>
</evidence>
<dbReference type="PROSITE" id="PS51257">
    <property type="entry name" value="PROKAR_LIPOPROTEIN"/>
    <property type="match status" value="1"/>
</dbReference>
<evidence type="ECO:0000313" key="1">
    <source>
        <dbReference type="EMBL" id="SQA78669.1"/>
    </source>
</evidence>
<dbReference type="Gene3D" id="2.60.40.1510">
    <property type="entry name" value="ntegrin, alpha v. Chain A, domain 3"/>
    <property type="match status" value="1"/>
</dbReference>